<protein>
    <submittedName>
        <fullName evidence="1">Uncharacterized protein</fullName>
    </submittedName>
</protein>
<comment type="caution">
    <text evidence="1">The sequence shown here is derived from an EMBL/GenBank/DDBJ whole genome shotgun (WGS) entry which is preliminary data.</text>
</comment>
<keyword evidence="2" id="KW-1185">Reference proteome</keyword>
<accession>A0AAV4B1P1</accession>
<evidence type="ECO:0000313" key="1">
    <source>
        <dbReference type="EMBL" id="GFO12736.1"/>
    </source>
</evidence>
<reference evidence="1 2" key="1">
    <citation type="journal article" date="2021" name="Elife">
        <title>Chloroplast acquisition without the gene transfer in kleptoplastic sea slugs, Plakobranchus ocellatus.</title>
        <authorList>
            <person name="Maeda T."/>
            <person name="Takahashi S."/>
            <person name="Yoshida T."/>
            <person name="Shimamura S."/>
            <person name="Takaki Y."/>
            <person name="Nagai Y."/>
            <person name="Toyoda A."/>
            <person name="Suzuki Y."/>
            <person name="Arimoto A."/>
            <person name="Ishii H."/>
            <person name="Satoh N."/>
            <person name="Nishiyama T."/>
            <person name="Hasebe M."/>
            <person name="Maruyama T."/>
            <person name="Minagawa J."/>
            <person name="Obokata J."/>
            <person name="Shigenobu S."/>
        </authorList>
    </citation>
    <scope>NUCLEOTIDE SEQUENCE [LARGE SCALE GENOMIC DNA]</scope>
</reference>
<dbReference type="Proteomes" id="UP000735302">
    <property type="component" value="Unassembled WGS sequence"/>
</dbReference>
<name>A0AAV4B1P1_9GAST</name>
<evidence type="ECO:0000313" key="2">
    <source>
        <dbReference type="Proteomes" id="UP000735302"/>
    </source>
</evidence>
<sequence>MSRRGEEALHRGSSWAVFVASKRKVEDFPTLMSVSPFAGGSPFKQIMVISSKGSAKAADRSPFKIHREVKSILGDETIEVTKLGSSDLVVELKSDDRATKLGQSRYS</sequence>
<gene>
    <name evidence="1" type="ORF">PoB_003924100</name>
</gene>
<organism evidence="1 2">
    <name type="scientific">Plakobranchus ocellatus</name>
    <dbReference type="NCBI Taxonomy" id="259542"/>
    <lineage>
        <taxon>Eukaryota</taxon>
        <taxon>Metazoa</taxon>
        <taxon>Spiralia</taxon>
        <taxon>Lophotrochozoa</taxon>
        <taxon>Mollusca</taxon>
        <taxon>Gastropoda</taxon>
        <taxon>Heterobranchia</taxon>
        <taxon>Euthyneura</taxon>
        <taxon>Panpulmonata</taxon>
        <taxon>Sacoglossa</taxon>
        <taxon>Placobranchoidea</taxon>
        <taxon>Plakobranchidae</taxon>
        <taxon>Plakobranchus</taxon>
    </lineage>
</organism>
<dbReference type="AlphaFoldDB" id="A0AAV4B1P1"/>
<dbReference type="EMBL" id="BLXT01004456">
    <property type="protein sequence ID" value="GFO12736.1"/>
    <property type="molecule type" value="Genomic_DNA"/>
</dbReference>
<proteinExistence type="predicted"/>